<dbReference type="InterPro" id="IPR036412">
    <property type="entry name" value="HAD-like_sf"/>
</dbReference>
<dbReference type="GO" id="GO:0005524">
    <property type="term" value="F:ATP binding"/>
    <property type="evidence" value="ECO:0007669"/>
    <property type="project" value="UniProtKB-KW"/>
</dbReference>
<keyword evidence="7" id="KW-0997">Cell inner membrane</keyword>
<dbReference type="InterPro" id="IPR044492">
    <property type="entry name" value="P_typ_ATPase_HD_dom"/>
</dbReference>
<dbReference type="Pfam" id="PF00122">
    <property type="entry name" value="E1-E2_ATPase"/>
    <property type="match status" value="1"/>
</dbReference>
<protein>
    <recommendedName>
        <fullName evidence="5">Magnesium-transporting ATPase, P-type 1</fullName>
        <ecNumber evidence="4">7.2.2.14</ecNumber>
    </recommendedName>
    <alternativeName>
        <fullName evidence="16">Mg(2+) transport ATPase, P-type 1</fullName>
    </alternativeName>
</protein>
<proteinExistence type="inferred from homology"/>
<feature type="transmembrane region" description="Helical" evidence="18">
    <location>
        <begin position="302"/>
        <end position="321"/>
    </location>
</feature>
<dbReference type="SFLD" id="SFLDF00027">
    <property type="entry name" value="p-type_atpase"/>
    <property type="match status" value="1"/>
</dbReference>
<dbReference type="OrthoDB" id="9813266at2"/>
<keyword evidence="9 18" id="KW-0812">Transmembrane</keyword>
<dbReference type="SFLD" id="SFLDS00003">
    <property type="entry name" value="Haloacid_Dehalogenase"/>
    <property type="match status" value="1"/>
</dbReference>
<organism evidence="20 21">
    <name type="scientific">Williamsoniiplasma luminosum</name>
    <dbReference type="NCBI Taxonomy" id="214888"/>
    <lineage>
        <taxon>Bacteria</taxon>
        <taxon>Bacillati</taxon>
        <taxon>Mycoplasmatota</taxon>
        <taxon>Mollicutes</taxon>
        <taxon>Entomoplasmatales</taxon>
        <taxon>Williamsoniiplasma</taxon>
    </lineage>
</organism>
<evidence type="ECO:0000256" key="12">
    <source>
        <dbReference type="ARBA" id="ARBA00022842"/>
    </source>
</evidence>
<dbReference type="InterPro" id="IPR006415">
    <property type="entry name" value="P-type_ATPase_IIIB"/>
</dbReference>
<dbReference type="InterPro" id="IPR004014">
    <property type="entry name" value="ATPase_P-typ_cation-transptr_N"/>
</dbReference>
<dbReference type="RefSeq" id="WP_025734841.1">
    <property type="nucleotide sequence ID" value="NZ_CP024963.1"/>
</dbReference>
<keyword evidence="14 18" id="KW-1133">Transmembrane helix</keyword>
<dbReference type="Gene3D" id="3.40.1110.10">
    <property type="entry name" value="Calcium-transporting ATPase, cytoplasmic domain N"/>
    <property type="match status" value="1"/>
</dbReference>
<comment type="subcellular location">
    <subcellularLocation>
        <location evidence="2">Cell inner membrane</location>
        <topology evidence="2">Multi-pass membrane protein</topology>
    </subcellularLocation>
</comment>
<feature type="transmembrane region" description="Helical" evidence="18">
    <location>
        <begin position="341"/>
        <end position="365"/>
    </location>
</feature>
<evidence type="ECO:0000256" key="7">
    <source>
        <dbReference type="ARBA" id="ARBA00022519"/>
    </source>
</evidence>
<dbReference type="InterPro" id="IPR001757">
    <property type="entry name" value="P_typ_ATPase"/>
</dbReference>
<evidence type="ECO:0000256" key="9">
    <source>
        <dbReference type="ARBA" id="ARBA00022692"/>
    </source>
</evidence>
<dbReference type="SFLD" id="SFLDG00002">
    <property type="entry name" value="C1.7:_P-type_atpase_like"/>
    <property type="match status" value="1"/>
</dbReference>
<dbReference type="InterPro" id="IPR023298">
    <property type="entry name" value="ATPase_P-typ_TM_dom_sf"/>
</dbReference>
<dbReference type="InterPro" id="IPR018303">
    <property type="entry name" value="ATPase_P-typ_P_site"/>
</dbReference>
<comment type="similarity">
    <text evidence="3">Belongs to the cation transport ATPase (P-type) (TC 3.A.3) family. Type IIIB subfamily.</text>
</comment>
<reference evidence="20 21" key="1">
    <citation type="submission" date="2017-11" db="EMBL/GenBank/DDBJ databases">
        <title>Genome sequence of Entomoplasma luminosum PIMN-1 (ATCC 49195).</title>
        <authorList>
            <person name="Lo W.-S."/>
            <person name="Gasparich G.E."/>
            <person name="Kuo C.-H."/>
        </authorList>
    </citation>
    <scope>NUCLEOTIDE SEQUENCE [LARGE SCALE GENOMIC DNA]</scope>
    <source>
        <strain evidence="20 21">PIMN-1</strain>
    </source>
</reference>
<dbReference type="AlphaFoldDB" id="A0A2K8NUR3"/>
<dbReference type="InterPro" id="IPR059000">
    <property type="entry name" value="ATPase_P-type_domA"/>
</dbReference>
<dbReference type="EMBL" id="CP024963">
    <property type="protein sequence ID" value="ATZ17582.1"/>
    <property type="molecule type" value="Genomic_DNA"/>
</dbReference>
<evidence type="ECO:0000259" key="19">
    <source>
        <dbReference type="SMART" id="SM00831"/>
    </source>
</evidence>
<evidence type="ECO:0000256" key="11">
    <source>
        <dbReference type="ARBA" id="ARBA00022840"/>
    </source>
</evidence>
<evidence type="ECO:0000313" key="21">
    <source>
        <dbReference type="Proteomes" id="UP000232063"/>
    </source>
</evidence>
<evidence type="ECO:0000256" key="2">
    <source>
        <dbReference type="ARBA" id="ARBA00004429"/>
    </source>
</evidence>
<keyword evidence="11" id="KW-0067">ATP-binding</keyword>
<evidence type="ECO:0000256" key="5">
    <source>
        <dbReference type="ARBA" id="ARBA00013555"/>
    </source>
</evidence>
<feature type="domain" description="Cation-transporting P-type ATPase N-terminal" evidence="19">
    <location>
        <begin position="29"/>
        <end position="104"/>
    </location>
</feature>
<accession>A0A2K8NUR3</accession>
<feature type="transmembrane region" description="Helical" evidence="18">
    <location>
        <begin position="118"/>
        <end position="138"/>
    </location>
</feature>
<sequence>MIKFKKNTLISKVKEKQGPTFENEKLIRKMVEADQEEVKKILGLKHFGLTNNEYRDRIEKYGTNELKKHRFNWILEIGKAFFSPFSLILLAIAAYYFITFITYQFGTTNERSIFDVTGAIVILAMVFASGTMTFVQALRSYLITKKIGSIVKNTTDIIRHKNNDNLASFKKIDQENQLDLIKLGEEINAKELVPGDLIYLSSGDMIPADVRILNSKDLFINQSSLTGESVPVEKHATNSKKTNNILEFENICYTGTSVVSGSGIAIAIATGDGTYFATINKTIMEKRPEGSFSTGVKKVTRVLLILMLVMVPIVYLINAGVGYANWDQIGGFTKNPWFKAIFFAVAVAVGLTPEMLPMIVSTNLANGAGRMAKGKVVVKKLDAIQSLGAIDILATDKTGTLTNDKIELVEYLTVDKQKDPRLLKYLYLNSYFQTGIKNPMDKAIVDYVSTHKLNFDLHTYQKIDEIPFDFNRRKLTVIFNSDEEKILVTKGSMEEILSVSTKVYYQGKIQKITDAIRAQIQAYFEKINNEGKRVLGVAYKPVDQNQNRFSPEDENELIFFGFATFLDTPKPSTKKMIKLLHKYGVELKILTGDNEQVTRAICKMVHLDIKGLVTGEQLDAASSHEIQAMVEQANIFVKLNPLQKVKVIQILKQKGHIVGFMGDGINDAPVLRQSDVGISVNNASDIAKDASDIILLEKSLLVLEKGIIQGRTIFANILKYIKVTTSSNFGNVLSVIVASAILPFLPMLPVQMLFQNLIYDLSQFAMALDRVDEEFVQKPQRWKSNDLVPFVCINGPVSSVFDILTFVIVGFGFGLVPEFNAMTNKESFEATQIIAQFNASWFLIGLITQTMVMQVLRTEKLPFIQSRSPWIVYLTMVMVISLAFSITFTPFGTLLHMTPPIPVFIGIAAGLICGYLCLAQLVKMTYIKIFKKWL</sequence>
<keyword evidence="12" id="KW-0460">Magnesium</keyword>
<dbReference type="NCBIfam" id="TIGR01524">
    <property type="entry name" value="ATPase-IIIB_Mg"/>
    <property type="match status" value="1"/>
</dbReference>
<dbReference type="NCBIfam" id="TIGR01494">
    <property type="entry name" value="ATPase_P-type"/>
    <property type="match status" value="2"/>
</dbReference>
<feature type="transmembrane region" description="Helical" evidence="18">
    <location>
        <begin position="868"/>
        <end position="889"/>
    </location>
</feature>
<keyword evidence="10" id="KW-0547">Nucleotide-binding</keyword>
<evidence type="ECO:0000256" key="10">
    <source>
        <dbReference type="ARBA" id="ARBA00022741"/>
    </source>
</evidence>
<dbReference type="CDD" id="cd02077">
    <property type="entry name" value="P-type_ATPase_Mg"/>
    <property type="match status" value="1"/>
</dbReference>
<evidence type="ECO:0000313" key="20">
    <source>
        <dbReference type="EMBL" id="ATZ17582.1"/>
    </source>
</evidence>
<evidence type="ECO:0000256" key="8">
    <source>
        <dbReference type="ARBA" id="ARBA00022553"/>
    </source>
</evidence>
<keyword evidence="15 18" id="KW-0472">Membrane</keyword>
<evidence type="ECO:0000256" key="14">
    <source>
        <dbReference type="ARBA" id="ARBA00022989"/>
    </source>
</evidence>
<comment type="function">
    <text evidence="1">Mediates magnesium influx to the cytosol.</text>
</comment>
<dbReference type="PROSITE" id="PS00154">
    <property type="entry name" value="ATPASE_E1_E2"/>
    <property type="match status" value="1"/>
</dbReference>
<dbReference type="PRINTS" id="PR01836">
    <property type="entry name" value="MGATPASE"/>
</dbReference>
<dbReference type="GO" id="GO:0015444">
    <property type="term" value="F:P-type magnesium transporter activity"/>
    <property type="evidence" value="ECO:0007669"/>
    <property type="project" value="UniProtKB-EC"/>
</dbReference>
<dbReference type="GO" id="GO:0016887">
    <property type="term" value="F:ATP hydrolysis activity"/>
    <property type="evidence" value="ECO:0007669"/>
    <property type="project" value="InterPro"/>
</dbReference>
<dbReference type="EC" id="7.2.2.14" evidence="4"/>
<dbReference type="SUPFAM" id="SSF81653">
    <property type="entry name" value="Calcium ATPase, transduction domain A"/>
    <property type="match status" value="1"/>
</dbReference>
<dbReference type="SMART" id="SM00831">
    <property type="entry name" value="Cation_ATPase_N"/>
    <property type="match status" value="1"/>
</dbReference>
<dbReference type="SUPFAM" id="SSF56784">
    <property type="entry name" value="HAD-like"/>
    <property type="match status" value="1"/>
</dbReference>
<feature type="transmembrane region" description="Helical" evidence="18">
    <location>
        <begin position="901"/>
        <end position="922"/>
    </location>
</feature>
<comment type="catalytic activity">
    <reaction evidence="17">
        <text>Mg(2+)(out) + ATP + H2O = Mg(2+)(in) + ADP + phosphate + H(+)</text>
        <dbReference type="Rhea" id="RHEA:10260"/>
        <dbReference type="ChEBI" id="CHEBI:15377"/>
        <dbReference type="ChEBI" id="CHEBI:15378"/>
        <dbReference type="ChEBI" id="CHEBI:18420"/>
        <dbReference type="ChEBI" id="CHEBI:30616"/>
        <dbReference type="ChEBI" id="CHEBI:43474"/>
        <dbReference type="ChEBI" id="CHEBI:456216"/>
        <dbReference type="EC" id="7.2.2.14"/>
    </reaction>
</comment>
<dbReference type="InterPro" id="IPR023214">
    <property type="entry name" value="HAD_sf"/>
</dbReference>
<dbReference type="Pfam" id="PF00689">
    <property type="entry name" value="Cation_ATPase_C"/>
    <property type="match status" value="1"/>
</dbReference>
<evidence type="ECO:0000256" key="6">
    <source>
        <dbReference type="ARBA" id="ARBA00022475"/>
    </source>
</evidence>
<feature type="transmembrane region" description="Helical" evidence="18">
    <location>
        <begin position="787"/>
        <end position="813"/>
    </location>
</feature>
<keyword evidence="6" id="KW-1003">Cell membrane</keyword>
<dbReference type="PANTHER" id="PTHR42861">
    <property type="entry name" value="CALCIUM-TRANSPORTING ATPASE"/>
    <property type="match status" value="1"/>
</dbReference>
<dbReference type="Gene3D" id="2.70.150.10">
    <property type="entry name" value="Calcium-transporting ATPase, cytoplasmic transduction domain A"/>
    <property type="match status" value="1"/>
</dbReference>
<evidence type="ECO:0000256" key="13">
    <source>
        <dbReference type="ARBA" id="ARBA00022967"/>
    </source>
</evidence>
<evidence type="ECO:0000256" key="1">
    <source>
        <dbReference type="ARBA" id="ARBA00003954"/>
    </source>
</evidence>
<dbReference type="InterPro" id="IPR008250">
    <property type="entry name" value="ATPase_P-typ_transduc_dom_A_sf"/>
</dbReference>
<dbReference type="Pfam" id="PF13246">
    <property type="entry name" value="Cation_ATPase"/>
    <property type="match status" value="1"/>
</dbReference>
<evidence type="ECO:0000256" key="3">
    <source>
        <dbReference type="ARBA" id="ARBA00008746"/>
    </source>
</evidence>
<dbReference type="Gene3D" id="3.40.50.1000">
    <property type="entry name" value="HAD superfamily/HAD-like"/>
    <property type="match status" value="1"/>
</dbReference>
<dbReference type="GO" id="GO:0005886">
    <property type="term" value="C:plasma membrane"/>
    <property type="evidence" value="ECO:0007669"/>
    <property type="project" value="UniProtKB-SubCell"/>
</dbReference>
<keyword evidence="21" id="KW-1185">Reference proteome</keyword>
<dbReference type="InterPro" id="IPR006068">
    <property type="entry name" value="ATPase_P-typ_cation-transptr_C"/>
</dbReference>
<name>A0A2K8NUR3_9MOLU</name>
<evidence type="ECO:0000256" key="16">
    <source>
        <dbReference type="ARBA" id="ARBA00029806"/>
    </source>
</evidence>
<feature type="transmembrane region" description="Helical" evidence="18">
    <location>
        <begin position="77"/>
        <end position="98"/>
    </location>
</feature>
<dbReference type="Proteomes" id="UP000232063">
    <property type="component" value="Chromosome"/>
</dbReference>
<dbReference type="Pfam" id="PF00690">
    <property type="entry name" value="Cation_ATPase_N"/>
    <property type="match status" value="1"/>
</dbReference>
<dbReference type="SUPFAM" id="SSF81665">
    <property type="entry name" value="Calcium ATPase, transmembrane domain M"/>
    <property type="match status" value="1"/>
</dbReference>
<evidence type="ECO:0000256" key="17">
    <source>
        <dbReference type="ARBA" id="ARBA00047295"/>
    </source>
</evidence>
<evidence type="ECO:0000256" key="18">
    <source>
        <dbReference type="SAM" id="Phobius"/>
    </source>
</evidence>
<dbReference type="InterPro" id="IPR023299">
    <property type="entry name" value="ATPase_P-typ_cyto_dom_N"/>
</dbReference>
<dbReference type="KEGG" id="elj:ELUMI_v1c08610"/>
<evidence type="ECO:0000256" key="15">
    <source>
        <dbReference type="ARBA" id="ARBA00023136"/>
    </source>
</evidence>
<dbReference type="Gene3D" id="1.20.1110.10">
    <property type="entry name" value="Calcium-transporting ATPase, transmembrane domain"/>
    <property type="match status" value="1"/>
</dbReference>
<evidence type="ECO:0000256" key="4">
    <source>
        <dbReference type="ARBA" id="ARBA00012786"/>
    </source>
</evidence>
<keyword evidence="8" id="KW-0597">Phosphoprotein</keyword>
<gene>
    <name evidence="20" type="primary">mgtA</name>
    <name evidence="20" type="ORF">ELUMI_v1c08610</name>
</gene>
<keyword evidence="13" id="KW-1278">Translocase</keyword>